<accession>A0A0W8DF39</accession>
<organism evidence="26 27">
    <name type="scientific">Phytophthora nicotianae</name>
    <name type="common">Potato buckeye rot agent</name>
    <name type="synonym">Phytophthora parasitica</name>
    <dbReference type="NCBI Taxonomy" id="4792"/>
    <lineage>
        <taxon>Eukaryota</taxon>
        <taxon>Sar</taxon>
        <taxon>Stramenopiles</taxon>
        <taxon>Oomycota</taxon>
        <taxon>Peronosporomycetes</taxon>
        <taxon>Peronosporales</taxon>
        <taxon>Peronosporaceae</taxon>
        <taxon>Phytophthora</taxon>
    </lineage>
</organism>
<evidence type="ECO:0000256" key="14">
    <source>
        <dbReference type="ARBA" id="ARBA00044898"/>
    </source>
</evidence>
<dbReference type="PANTHER" id="PTHR23512:SF3">
    <property type="entry name" value="MAJOR FACILITATOR SUPERFAMILY DOMAIN-CONTAINING PROTEIN 1"/>
    <property type="match status" value="1"/>
</dbReference>
<comment type="catalytic activity">
    <reaction evidence="13">
        <text>L-alpha-aminoacyl-L-lysine(out) = L-alpha-aminoacyl-L-lysine(in)</text>
        <dbReference type="Rhea" id="RHEA:79383"/>
        <dbReference type="ChEBI" id="CHEBI:229966"/>
    </reaction>
</comment>
<keyword evidence="3" id="KW-0813">Transport</keyword>
<evidence type="ECO:0000256" key="25">
    <source>
        <dbReference type="SAM" id="Phobius"/>
    </source>
</evidence>
<comment type="catalytic activity">
    <reaction evidence="17">
        <text>L-arginyl-glycine(out) = L-arginyl-glycine(in)</text>
        <dbReference type="Rhea" id="RHEA:79391"/>
        <dbReference type="ChEBI" id="CHEBI:229955"/>
    </reaction>
</comment>
<name>A0A0W8DF39_PHYNI</name>
<comment type="subcellular location">
    <subcellularLocation>
        <location evidence="1">Lysosome membrane</location>
        <topology evidence="1">Multi-pass membrane protein</topology>
    </subcellularLocation>
</comment>
<evidence type="ECO:0000256" key="13">
    <source>
        <dbReference type="ARBA" id="ARBA00044893"/>
    </source>
</evidence>
<comment type="catalytic activity">
    <reaction evidence="19">
        <text>L-alanyl-L-lysine(out) = L-alanyl-L-lysine(in)</text>
        <dbReference type="Rhea" id="RHEA:79415"/>
        <dbReference type="ChEBI" id="CHEBI:192470"/>
    </reaction>
</comment>
<comment type="catalytic activity">
    <reaction evidence="12">
        <text>L-lysyl-L-alpha-amino acid(out) = L-lysyl-L-alpha-amino acid(in)</text>
        <dbReference type="Rhea" id="RHEA:79387"/>
        <dbReference type="ChEBI" id="CHEBI:229965"/>
    </reaction>
</comment>
<dbReference type="EMBL" id="LNFP01000257">
    <property type="protein sequence ID" value="KUF94985.1"/>
    <property type="molecule type" value="Genomic_DNA"/>
</dbReference>
<comment type="catalytic activity">
    <reaction evidence="11">
        <text>L-alpha-aminoacyl-L-histidine(out) = L-alpha-aminoacyl-L-histidine(in)</text>
        <dbReference type="Rhea" id="RHEA:79375"/>
        <dbReference type="ChEBI" id="CHEBI:229967"/>
    </reaction>
</comment>
<evidence type="ECO:0000256" key="5">
    <source>
        <dbReference type="ARBA" id="ARBA00022989"/>
    </source>
</evidence>
<dbReference type="AlphaFoldDB" id="A0A0W8DF39"/>
<feature type="transmembrane region" description="Helical" evidence="25">
    <location>
        <begin position="172"/>
        <end position="190"/>
    </location>
</feature>
<evidence type="ECO:0000256" key="16">
    <source>
        <dbReference type="ARBA" id="ARBA00044900"/>
    </source>
</evidence>
<evidence type="ECO:0000256" key="1">
    <source>
        <dbReference type="ARBA" id="ARBA00004155"/>
    </source>
</evidence>
<evidence type="ECO:0000256" key="22">
    <source>
        <dbReference type="ARBA" id="ARBA00045018"/>
    </source>
</evidence>
<evidence type="ECO:0000256" key="15">
    <source>
        <dbReference type="ARBA" id="ARBA00044899"/>
    </source>
</evidence>
<comment type="catalytic activity">
    <reaction evidence="18">
        <text>L-histidyl-L-alpha-amino acid(out) = L-histidyl-L-alpha-amino acid(in)</text>
        <dbReference type="Rhea" id="RHEA:79379"/>
        <dbReference type="ChEBI" id="CHEBI:229964"/>
    </reaction>
</comment>
<dbReference type="SUPFAM" id="SSF103473">
    <property type="entry name" value="MFS general substrate transporter"/>
    <property type="match status" value="1"/>
</dbReference>
<evidence type="ECO:0000256" key="19">
    <source>
        <dbReference type="ARBA" id="ARBA00044919"/>
    </source>
</evidence>
<sequence length="353" mass="38704">MAEKSELRVRWLVLFLSCVLMIGNYYCFDNPAALKSQLQQHFNNIPKDRYEFLFFGRVVFGFGGESLGVAQGTLVASWFKNSELALALGINLSVARLGSVINNELSPIVAQASSVSAALWVGVIMCVASTFTVLLVIPIDKRAEKMTKENQKEGVTAAESIHFSDIKHFRPAFWLLALSCLVVYGCVIPFNNVASSLLMERDFFKEPPELCRRCGEGLYIGEIDCQEIVPGCPSVPPYGWPLPLLSANYVVEAKHVGTAYGAITAIQVRSNIGLALFPLAVAAEFNHDDRYIPGVELLFVSFGVLGSLVGIALNVVDYQNGSILNHTNAKKRRVSLMLDEDALDQEALLAAEH</sequence>
<gene>
    <name evidence="26" type="ORF">AM588_10005061</name>
</gene>
<keyword evidence="4 25" id="KW-0812">Transmembrane</keyword>
<comment type="catalytic activity">
    <reaction evidence="10">
        <text>L-alpha-aminoacyl-L-arginine(out) = L-alpha-aminoacyl-L-arginine(in)</text>
        <dbReference type="Rhea" id="RHEA:79367"/>
        <dbReference type="ChEBI" id="CHEBI:229968"/>
    </reaction>
</comment>
<evidence type="ECO:0000256" key="12">
    <source>
        <dbReference type="ARBA" id="ARBA00044891"/>
    </source>
</evidence>
<comment type="subunit">
    <text evidence="24">Homodimer. Interacts with lysosomal protein GLMP (via lumenal domain); the interaction starts while both proteins are still in the endoplasmic reticulum and is required for stabilization of MFSD1 in lysosomes but has no direct effect on its targeting to lysosomes or transporter activity.</text>
</comment>
<evidence type="ECO:0000256" key="9">
    <source>
        <dbReference type="ARBA" id="ARBA00044878"/>
    </source>
</evidence>
<comment type="catalytic activity">
    <reaction evidence="15">
        <text>L-arginyl-L-alpha-amino acid(out) = L-arginyl-L-alpha-amino acid(in)</text>
        <dbReference type="Rhea" id="RHEA:79371"/>
        <dbReference type="ChEBI" id="CHEBI:84315"/>
    </reaction>
</comment>
<proteinExistence type="inferred from homology"/>
<feature type="transmembrane region" description="Helical" evidence="25">
    <location>
        <begin position="297"/>
        <end position="316"/>
    </location>
</feature>
<dbReference type="InterPro" id="IPR052187">
    <property type="entry name" value="MFSD1"/>
</dbReference>
<comment type="catalytic activity">
    <reaction evidence="16">
        <text>L-lysyl-L-lysine(out) = L-lysyl-L-lysine(in)</text>
        <dbReference type="Rhea" id="RHEA:79403"/>
        <dbReference type="ChEBI" id="CHEBI:229956"/>
    </reaction>
</comment>
<evidence type="ECO:0000256" key="20">
    <source>
        <dbReference type="ARBA" id="ARBA00044924"/>
    </source>
</evidence>
<evidence type="ECO:0000256" key="10">
    <source>
        <dbReference type="ARBA" id="ARBA00044881"/>
    </source>
</evidence>
<keyword evidence="7" id="KW-0458">Lysosome</keyword>
<evidence type="ECO:0000256" key="6">
    <source>
        <dbReference type="ARBA" id="ARBA00023136"/>
    </source>
</evidence>
<evidence type="ECO:0000313" key="26">
    <source>
        <dbReference type="EMBL" id="KUF94985.1"/>
    </source>
</evidence>
<comment type="function">
    <text evidence="23">Lysosomal dipeptide uniporter that selectively exports lysine, arginine or histidine-containing dipeptides with a net positive charge from the lysosome lumen into the cytosol. Could play a role in a specific type of protein O-glycosylation indirectly regulating macrophages migration and tissue invasion. Also essential for liver homeostasis.</text>
</comment>
<dbReference type="GO" id="GO:0022857">
    <property type="term" value="F:transmembrane transporter activity"/>
    <property type="evidence" value="ECO:0007669"/>
    <property type="project" value="InterPro"/>
</dbReference>
<feature type="transmembrane region" description="Helical" evidence="25">
    <location>
        <begin position="117"/>
        <end position="139"/>
    </location>
</feature>
<evidence type="ECO:0000256" key="17">
    <source>
        <dbReference type="ARBA" id="ARBA00044903"/>
    </source>
</evidence>
<comment type="catalytic activity">
    <reaction evidence="20">
        <text>L-lysyl-glycine(out) = L-lysyl-glycine(in)</text>
        <dbReference type="Rhea" id="RHEA:79407"/>
        <dbReference type="ChEBI" id="CHEBI:191202"/>
    </reaction>
</comment>
<protein>
    <recommendedName>
        <fullName evidence="21">Lysosomal dipeptide transporter MFSD1</fullName>
    </recommendedName>
    <alternativeName>
        <fullName evidence="22">Major facilitator superfamily domain-containing protein 1</fullName>
    </alternativeName>
</protein>
<evidence type="ECO:0000256" key="23">
    <source>
        <dbReference type="ARBA" id="ARBA00045709"/>
    </source>
</evidence>
<comment type="catalytic activity">
    <reaction evidence="14">
        <text>L-aspartyl-L-lysine(out) = L-aspartyl-L-lysine(in)</text>
        <dbReference type="Rhea" id="RHEA:79411"/>
        <dbReference type="ChEBI" id="CHEBI:229953"/>
    </reaction>
</comment>
<reference evidence="26 27" key="1">
    <citation type="submission" date="2015-11" db="EMBL/GenBank/DDBJ databases">
        <title>Genomes and virulence difference between two physiological races of Phytophthora nicotianae.</title>
        <authorList>
            <person name="Liu H."/>
            <person name="Ma X."/>
            <person name="Yu H."/>
            <person name="Fang D."/>
            <person name="Li Y."/>
            <person name="Wang X."/>
            <person name="Wang W."/>
            <person name="Dong Y."/>
            <person name="Xiao B."/>
        </authorList>
    </citation>
    <scope>NUCLEOTIDE SEQUENCE [LARGE SCALE GENOMIC DNA]</scope>
    <source>
        <strain evidence="27">race 1</strain>
    </source>
</reference>
<dbReference type="PANTHER" id="PTHR23512">
    <property type="entry name" value="MAJOR FACILITATOR SUPERFAMILY DOMAIN-CONTAINING PROTEIN 1"/>
    <property type="match status" value="1"/>
</dbReference>
<comment type="catalytic activity">
    <reaction evidence="8">
        <text>L-lysyl-L-alanine(out) = L-lysyl-L-alanine(in)</text>
        <dbReference type="Rhea" id="RHEA:79399"/>
        <dbReference type="ChEBI" id="CHEBI:229954"/>
    </reaction>
</comment>
<evidence type="ECO:0000256" key="8">
    <source>
        <dbReference type="ARBA" id="ARBA00044876"/>
    </source>
</evidence>
<evidence type="ECO:0000256" key="7">
    <source>
        <dbReference type="ARBA" id="ARBA00023228"/>
    </source>
</evidence>
<evidence type="ECO:0000256" key="11">
    <source>
        <dbReference type="ARBA" id="ARBA00044884"/>
    </source>
</evidence>
<dbReference type="InterPro" id="IPR036259">
    <property type="entry name" value="MFS_trans_sf"/>
</dbReference>
<dbReference type="Gene3D" id="1.20.1250.20">
    <property type="entry name" value="MFS general substrate transporter like domains"/>
    <property type="match status" value="1"/>
</dbReference>
<comment type="similarity">
    <text evidence="2">Belongs to the major facilitator superfamily.</text>
</comment>
<feature type="transmembrane region" description="Helical" evidence="25">
    <location>
        <begin position="7"/>
        <end position="26"/>
    </location>
</feature>
<dbReference type="InterPro" id="IPR011701">
    <property type="entry name" value="MFS"/>
</dbReference>
<dbReference type="GO" id="GO:0005765">
    <property type="term" value="C:lysosomal membrane"/>
    <property type="evidence" value="ECO:0007669"/>
    <property type="project" value="UniProtKB-SubCell"/>
</dbReference>
<evidence type="ECO:0000256" key="4">
    <source>
        <dbReference type="ARBA" id="ARBA00022692"/>
    </source>
</evidence>
<evidence type="ECO:0000256" key="24">
    <source>
        <dbReference type="ARBA" id="ARBA00046376"/>
    </source>
</evidence>
<evidence type="ECO:0000313" key="27">
    <source>
        <dbReference type="Proteomes" id="UP000054636"/>
    </source>
</evidence>
<comment type="caution">
    <text evidence="26">The sequence shown here is derived from an EMBL/GenBank/DDBJ whole genome shotgun (WGS) entry which is preliminary data.</text>
</comment>
<evidence type="ECO:0000256" key="21">
    <source>
        <dbReference type="ARBA" id="ARBA00044985"/>
    </source>
</evidence>
<dbReference type="Proteomes" id="UP000054636">
    <property type="component" value="Unassembled WGS sequence"/>
</dbReference>
<evidence type="ECO:0000256" key="3">
    <source>
        <dbReference type="ARBA" id="ARBA00022448"/>
    </source>
</evidence>
<evidence type="ECO:0000256" key="2">
    <source>
        <dbReference type="ARBA" id="ARBA00008335"/>
    </source>
</evidence>
<evidence type="ECO:0000256" key="18">
    <source>
        <dbReference type="ARBA" id="ARBA00044912"/>
    </source>
</evidence>
<comment type="catalytic activity">
    <reaction evidence="9">
        <text>L-histidyl-glycine(out) = L-histidyl-glycine(in)</text>
        <dbReference type="Rhea" id="RHEA:79395"/>
        <dbReference type="ChEBI" id="CHEBI:229957"/>
    </reaction>
</comment>
<dbReference type="Pfam" id="PF07690">
    <property type="entry name" value="MFS_1"/>
    <property type="match status" value="1"/>
</dbReference>
<keyword evidence="6 25" id="KW-0472">Membrane</keyword>
<keyword evidence="5 25" id="KW-1133">Transmembrane helix</keyword>